<protein>
    <submittedName>
        <fullName evidence="1">Uncharacterized protein</fullName>
    </submittedName>
</protein>
<comment type="caution">
    <text evidence="1">The sequence shown here is derived from an EMBL/GenBank/DDBJ whole genome shotgun (WGS) entry which is preliminary data.</text>
</comment>
<dbReference type="EMBL" id="CASHSV030000002">
    <property type="protein sequence ID" value="CAJ2633696.1"/>
    <property type="molecule type" value="Genomic_DNA"/>
</dbReference>
<name>A0ACB0IMS8_TRIPR</name>
<accession>A0ACB0IMS8</accession>
<proteinExistence type="predicted"/>
<evidence type="ECO:0000313" key="2">
    <source>
        <dbReference type="Proteomes" id="UP001177021"/>
    </source>
</evidence>
<gene>
    <name evidence="1" type="ORF">MILVUS5_LOCUS4746</name>
</gene>
<keyword evidence="2" id="KW-1185">Reference proteome</keyword>
<dbReference type="Proteomes" id="UP001177021">
    <property type="component" value="Unassembled WGS sequence"/>
</dbReference>
<sequence>MKQYQSFMGWLLLCMHLLIFHFPSFSSSFNFLCHNDESSALLQFKSSFTIYTNPYIDYGEPYHLKTATWKNGSDCCAWNGVTCDTISGHVIGLNLGRERIKGTLHPNSTLFHLTHLQKLNLSYIHFLDSPFHFKFGGFLSLTHLDLSYCNFKGEVPIQISHLSKLESLHLSWNDELVWKETTLKRLVQNATNLRDLFLGGTNMSSIRPNSIDFIFNQSSSLVTLNLQQTGLSGTGNFKKSLLCLPNIQELDISGNDNLEGQLPELSCSTSLRILDLSQCQFKGSIPLSFSNLTHLTSLTISSNNLNGSIPSSLLTLPNLTYLSLSYNDLSGQIPNVFPESNRFEELDLSNNKIGGEIPSSLSNLQQLTVLHLSDNLFSGQIPHVFSRMTQLIELDFSFNKLEGPLPNKITGFQNLTYLRLNDNLLNGTIPLWCLSLPSLREVDVSNNRLTWHVDDAFSSNSLEGLSLNNNMLQGNIPESIFTLSKLKYLSLQSNNLSGLVNIQIFSKLQNLTKLSLSQNSQLSLNFESNVSYSFNQLEILELSSVNLIKFHKLQGNFTNLEILDLSNNKLNGMPKCLIETGHLQYFNLSQNLFTSTDQLIEMAVNNEYLFGIDLSFNSLNGDIPLEVCNITSELEFLNLGHNNLTGIIPQCFSNFHSLKFLDLQMNKFHGTLPSNFSKYITILNLNGNLLEGLLPKSLSHCKSLNILNLGSNRLEEKFPDWLQTLQDLKVLVLRDNRFHGPITNLKIKHLFPSLVIFDISGNRFSGFLPKAYFQNYEAMKIVNQVGRDSSFLYMEFWCGIAFPVGACKYSVTVTTKGNEMTLVRIPKLFVSIDLSRNNFEGEIPNGIGELHALKGLNLSHNRLVGYIPQSIGNLTNLESLDLSSNMLTGVIPAELTNMNSIEVLNLSNNNLTGEIPQGRQFDTFTNDSYEGNLGLCGFPLTKKCGPEPEQHHSPPSTNNIWSEEKFEFGWKPVAIGYGCGFVIGIGLGYLVFLIGKPRWLVMLFGGQPKRRVNRRRARVRRTNASTQMVPMS</sequence>
<evidence type="ECO:0000313" key="1">
    <source>
        <dbReference type="EMBL" id="CAJ2633696.1"/>
    </source>
</evidence>
<organism evidence="1 2">
    <name type="scientific">Trifolium pratense</name>
    <name type="common">Red clover</name>
    <dbReference type="NCBI Taxonomy" id="57577"/>
    <lineage>
        <taxon>Eukaryota</taxon>
        <taxon>Viridiplantae</taxon>
        <taxon>Streptophyta</taxon>
        <taxon>Embryophyta</taxon>
        <taxon>Tracheophyta</taxon>
        <taxon>Spermatophyta</taxon>
        <taxon>Magnoliopsida</taxon>
        <taxon>eudicotyledons</taxon>
        <taxon>Gunneridae</taxon>
        <taxon>Pentapetalae</taxon>
        <taxon>rosids</taxon>
        <taxon>fabids</taxon>
        <taxon>Fabales</taxon>
        <taxon>Fabaceae</taxon>
        <taxon>Papilionoideae</taxon>
        <taxon>50 kb inversion clade</taxon>
        <taxon>NPAAA clade</taxon>
        <taxon>Hologalegina</taxon>
        <taxon>IRL clade</taxon>
        <taxon>Trifolieae</taxon>
        <taxon>Trifolium</taxon>
    </lineage>
</organism>
<reference evidence="1" key="1">
    <citation type="submission" date="2023-10" db="EMBL/GenBank/DDBJ databases">
        <authorList>
            <person name="Rodriguez Cubillos JULIANA M."/>
            <person name="De Vega J."/>
        </authorList>
    </citation>
    <scope>NUCLEOTIDE SEQUENCE</scope>
</reference>